<organism evidence="4 5">
    <name type="scientific">Sclerotinia borealis (strain F-4128)</name>
    <dbReference type="NCBI Taxonomy" id="1432307"/>
    <lineage>
        <taxon>Eukaryota</taxon>
        <taxon>Fungi</taxon>
        <taxon>Dikarya</taxon>
        <taxon>Ascomycota</taxon>
        <taxon>Pezizomycotina</taxon>
        <taxon>Leotiomycetes</taxon>
        <taxon>Helotiales</taxon>
        <taxon>Sclerotiniaceae</taxon>
        <taxon>Sclerotinia</taxon>
    </lineage>
</organism>
<feature type="transmembrane region" description="Helical" evidence="2">
    <location>
        <begin position="63"/>
        <end position="81"/>
    </location>
</feature>
<evidence type="ECO:0000259" key="3">
    <source>
        <dbReference type="Pfam" id="PF00487"/>
    </source>
</evidence>
<dbReference type="EMBL" id="AYSA01000421">
    <property type="protein sequence ID" value="ESZ92145.1"/>
    <property type="molecule type" value="Genomic_DNA"/>
</dbReference>
<keyword evidence="2" id="KW-0472">Membrane</keyword>
<feature type="transmembrane region" description="Helical" evidence="2">
    <location>
        <begin position="87"/>
        <end position="108"/>
    </location>
</feature>
<evidence type="ECO:0000256" key="1">
    <source>
        <dbReference type="SAM" id="MobiDB-lite"/>
    </source>
</evidence>
<comment type="caution">
    <text evidence="4">The sequence shown here is derived from an EMBL/GenBank/DDBJ whole genome shotgun (WGS) entry which is preliminary data.</text>
</comment>
<dbReference type="GO" id="GO:0006629">
    <property type="term" value="P:lipid metabolic process"/>
    <property type="evidence" value="ECO:0007669"/>
    <property type="project" value="InterPro"/>
</dbReference>
<dbReference type="InterPro" id="IPR012171">
    <property type="entry name" value="Fatty_acid_desaturase"/>
</dbReference>
<keyword evidence="2" id="KW-1133">Transmembrane helix</keyword>
<feature type="region of interest" description="Disordered" evidence="1">
    <location>
        <begin position="480"/>
        <end position="523"/>
    </location>
</feature>
<name>W9CC47_SCLBF</name>
<feature type="domain" description="Fatty acid desaturase" evidence="3">
    <location>
        <begin position="89"/>
        <end position="371"/>
    </location>
</feature>
<dbReference type="Proteomes" id="UP000019487">
    <property type="component" value="Unassembled WGS sequence"/>
</dbReference>
<evidence type="ECO:0000313" key="5">
    <source>
        <dbReference type="Proteomes" id="UP000019487"/>
    </source>
</evidence>
<dbReference type="OrthoDB" id="1461976at2759"/>
<feature type="transmembrane region" description="Helical" evidence="2">
    <location>
        <begin position="248"/>
        <end position="270"/>
    </location>
</feature>
<dbReference type="PANTHER" id="PTHR32100">
    <property type="entry name" value="OMEGA-6 FATTY ACID DESATURASE, CHLOROPLASTIC"/>
    <property type="match status" value="1"/>
</dbReference>
<dbReference type="HOGENOM" id="CLU_033094_0_0_1"/>
<feature type="transmembrane region" description="Helical" evidence="2">
    <location>
        <begin position="276"/>
        <end position="296"/>
    </location>
</feature>
<keyword evidence="5" id="KW-1185">Reference proteome</keyword>
<dbReference type="InterPro" id="IPR005804">
    <property type="entry name" value="FA_desaturase_dom"/>
</dbReference>
<evidence type="ECO:0000256" key="2">
    <source>
        <dbReference type="SAM" id="Phobius"/>
    </source>
</evidence>
<gene>
    <name evidence="4" type="ORF">SBOR_7476</name>
</gene>
<protein>
    <submittedName>
        <fullName evidence="4">Putative Delta(12) fatty acid desaturase</fullName>
    </submittedName>
</protein>
<reference evidence="4 5" key="1">
    <citation type="journal article" date="2014" name="Genome Announc.">
        <title>Draft genome sequence of Sclerotinia borealis, a psychrophilic plant pathogenic fungus.</title>
        <authorList>
            <person name="Mardanov A.V."/>
            <person name="Beletsky A.V."/>
            <person name="Kadnikov V.V."/>
            <person name="Ignatov A.N."/>
            <person name="Ravin N.V."/>
        </authorList>
    </citation>
    <scope>NUCLEOTIDE SEQUENCE [LARGE SCALE GENOMIC DNA]</scope>
    <source>
        <strain evidence="5">F-4157</strain>
    </source>
</reference>
<evidence type="ECO:0000313" key="4">
    <source>
        <dbReference type="EMBL" id="ESZ92145.1"/>
    </source>
</evidence>
<proteinExistence type="predicted"/>
<dbReference type="AlphaFoldDB" id="W9CC47"/>
<accession>W9CC47</accession>
<dbReference type="CDD" id="cd03507">
    <property type="entry name" value="Delta12-FADS-like"/>
    <property type="match status" value="1"/>
</dbReference>
<dbReference type="Pfam" id="PF00487">
    <property type="entry name" value="FA_desaturase"/>
    <property type="match status" value="1"/>
</dbReference>
<dbReference type="STRING" id="1432307.W9CC47"/>
<dbReference type="GO" id="GO:0016491">
    <property type="term" value="F:oxidoreductase activity"/>
    <property type="evidence" value="ECO:0007669"/>
    <property type="project" value="InterPro"/>
</dbReference>
<sequence length="587" mass="67793">MAPSTRSSTSDTLVEEKQPQHLDLHGNVFELPTYTMKEIHDAIPAHCFKPSIIRSMAYVARDYFYVSTLIYLAVTFIPLLPNPYLRFAAWIAYTTIQGFVFTGIWILAHECGHGAFSKNKKLNWTMGLIMHSFLLVPFHSWRLSHSQHHKATGNMEKDTAFVPHTREGWVQRHFGAKAKTNMIEFAELAEDSPIYSLYHAFIHQLFGWPGYLIANLTGQDYDGAKGMKVSHFYFGEDSVFYKKHELPLIALSDVGVAVMIAGLVWAGQVFGSFNVIVLWGVPWLWVNNWIVAITFLQHTDASMPHYNNNTWNFARGATATIDRDLGFIDTHLFHDIIGTHVCHHLVSTIPFYHAGEASQHIKKVMGQHYRADVKTPFWTAFWKNQRNCRFVEESEGMEGTGVFMYRNLYNRDGEVHAKDLTNGQAEIAKESGKPVVSKVVPVGNMATAMSTSRNINAGRRLSQSVQERAKAGLPLLAEVGGRRRGGEEGDGREEGMEEGWKQGMEEGGRRGDKERGREREEGEGMRGAYYYSKPYDFDYQYRLYWKREVRDEDEYEYEYEYEDRIWERLWGGVWGFERLERWRWRWI</sequence>
<keyword evidence="2" id="KW-0812">Transmembrane</keyword>